<feature type="domain" description="DUF1990" evidence="1">
    <location>
        <begin position="25"/>
        <end position="179"/>
    </location>
</feature>
<dbReference type="RefSeq" id="WP_251801892.1">
    <property type="nucleotide sequence ID" value="NZ_JAMQOL010000046.1"/>
</dbReference>
<accession>A0ABT0Y9W9</accession>
<sequence>MRGRSERRPAGVLGWDHDVVPELSYDVVGATRPEREVWDERPVGYRRYERTVCVGRGAADWARIGAGVLDWQVKTRSGFAVSPVGGDDYRLTARVGPVTVTEPIRVIETVDRAERRGFSYGTLTGHPVSGEEAFVAHRSADGLVWLTIRSLTRPACGAWRWAFPALLVAQRVYRRRYLRSMGRFPIR</sequence>
<reference evidence="2 3" key="1">
    <citation type="submission" date="2022-06" db="EMBL/GenBank/DDBJ databases">
        <title>Actinoplanes abujensis sp. nov., isolated from Nigerian arid soil.</title>
        <authorList>
            <person name="Ding P."/>
        </authorList>
    </citation>
    <scope>NUCLEOTIDE SEQUENCE [LARGE SCALE GENOMIC DNA]</scope>
    <source>
        <strain evidence="3">TRM88002</strain>
    </source>
</reference>
<dbReference type="Pfam" id="PF09348">
    <property type="entry name" value="DUF1990"/>
    <property type="match status" value="1"/>
</dbReference>
<dbReference type="InterPro" id="IPR018960">
    <property type="entry name" value="DUF1990"/>
</dbReference>
<evidence type="ECO:0000313" key="2">
    <source>
        <dbReference type="EMBL" id="MCM4082084.1"/>
    </source>
</evidence>
<organism evidence="2 3">
    <name type="scientific">Paractinoplanes hotanensis</name>
    <dbReference type="NCBI Taxonomy" id="2906497"/>
    <lineage>
        <taxon>Bacteria</taxon>
        <taxon>Bacillati</taxon>
        <taxon>Actinomycetota</taxon>
        <taxon>Actinomycetes</taxon>
        <taxon>Micromonosporales</taxon>
        <taxon>Micromonosporaceae</taxon>
        <taxon>Paractinoplanes</taxon>
    </lineage>
</organism>
<evidence type="ECO:0000313" key="3">
    <source>
        <dbReference type="Proteomes" id="UP001523216"/>
    </source>
</evidence>
<dbReference type="EMBL" id="JAMQOL010000046">
    <property type="protein sequence ID" value="MCM4082084.1"/>
    <property type="molecule type" value="Genomic_DNA"/>
</dbReference>
<dbReference type="PANTHER" id="PTHR34202">
    <property type="entry name" value="UPF0548 PROTEIN"/>
    <property type="match status" value="1"/>
</dbReference>
<gene>
    <name evidence="2" type="ORF">LXN57_31415</name>
</gene>
<dbReference type="PIRSF" id="PIRSF010260">
    <property type="entry name" value="UCP010260"/>
    <property type="match status" value="1"/>
</dbReference>
<proteinExistence type="predicted"/>
<name>A0ABT0Y9W9_9ACTN</name>
<dbReference type="PANTHER" id="PTHR34202:SF1">
    <property type="entry name" value="UPF0548 PROTEIN"/>
    <property type="match status" value="1"/>
</dbReference>
<keyword evidence="3" id="KW-1185">Reference proteome</keyword>
<dbReference type="Proteomes" id="UP001523216">
    <property type="component" value="Unassembled WGS sequence"/>
</dbReference>
<comment type="caution">
    <text evidence="2">The sequence shown here is derived from an EMBL/GenBank/DDBJ whole genome shotgun (WGS) entry which is preliminary data.</text>
</comment>
<protein>
    <submittedName>
        <fullName evidence="2">DUF1990 domain-containing protein</fullName>
    </submittedName>
</protein>
<evidence type="ECO:0000259" key="1">
    <source>
        <dbReference type="Pfam" id="PF09348"/>
    </source>
</evidence>
<dbReference type="InterPro" id="IPR014457">
    <property type="entry name" value="UCP010260"/>
</dbReference>